<dbReference type="EMBL" id="CP016027">
    <property type="protein sequence ID" value="ANJ67913.1"/>
    <property type="molecule type" value="Genomic_DNA"/>
</dbReference>
<dbReference type="FunFam" id="3.90.1640.30:FF:000001">
    <property type="entry name" value="Single-stranded-DNA-specific exonuclease RecJ"/>
    <property type="match status" value="1"/>
</dbReference>
<dbReference type="Proteomes" id="UP000078596">
    <property type="component" value="Chromosome"/>
</dbReference>
<dbReference type="GO" id="GO:0008409">
    <property type="term" value="F:5'-3' exonuclease activity"/>
    <property type="evidence" value="ECO:0007669"/>
    <property type="project" value="InterPro"/>
</dbReference>
<protein>
    <recommendedName>
        <fullName evidence="2">Single-stranded-DNA-specific exonuclease RecJ</fullName>
    </recommendedName>
</protein>
<dbReference type="NCBIfam" id="TIGR00644">
    <property type="entry name" value="recJ"/>
    <property type="match status" value="1"/>
</dbReference>
<dbReference type="GO" id="GO:0006281">
    <property type="term" value="P:DNA repair"/>
    <property type="evidence" value="ECO:0007669"/>
    <property type="project" value="InterPro"/>
</dbReference>
<organism evidence="9 10">
    <name type="scientific">Halothiobacillus diazotrophicus</name>
    <dbReference type="NCBI Taxonomy" id="1860122"/>
    <lineage>
        <taxon>Bacteria</taxon>
        <taxon>Pseudomonadati</taxon>
        <taxon>Pseudomonadota</taxon>
        <taxon>Gammaproteobacteria</taxon>
        <taxon>Chromatiales</taxon>
        <taxon>Halothiobacillaceae</taxon>
        <taxon>Halothiobacillus</taxon>
    </lineage>
</organism>
<dbReference type="InterPro" id="IPR004610">
    <property type="entry name" value="RecJ"/>
</dbReference>
<feature type="domain" description="RecJ OB" evidence="8">
    <location>
        <begin position="483"/>
        <end position="590"/>
    </location>
</feature>
<feature type="domain" description="DHHA1" evidence="7">
    <location>
        <begin position="369"/>
        <end position="462"/>
    </location>
</feature>
<dbReference type="Gene3D" id="3.90.1640.30">
    <property type="match status" value="1"/>
</dbReference>
<evidence type="ECO:0000256" key="2">
    <source>
        <dbReference type="ARBA" id="ARBA00019841"/>
    </source>
</evidence>
<evidence type="ECO:0000256" key="5">
    <source>
        <dbReference type="ARBA" id="ARBA00022839"/>
    </source>
</evidence>
<dbReference type="InterPro" id="IPR041122">
    <property type="entry name" value="RecJ_OB"/>
</dbReference>
<keyword evidence="5 9" id="KW-0269">Exonuclease</keyword>
<dbReference type="KEGG" id="haz:A9404_11460"/>
<accession>A0A191ZJ94</accession>
<sequence length="596" mass="64166">MNELPLIERRPIPSIPEAMADLNPRLAQVLALRGITHPDQLDLGLSRLLAPADLPGIEVAAERIAAAVQADEPILIVGDFDADGATATTLCVRALRAFGTTRVAYTLPDRQRHGYGLSPALLRDWLDEAAEPPRLLITVDNGVAAHAGVAAAQAMGTEVVVTDHHLPGTELPPATAIVNPNLAGSAFGSPSLAGVGVAFYVLAAVRDALTRADWFTDSRPRPNLAQWLDLVAVGTVADVVPLDDNNRRLVAQGLARIRAGQCLPGISALFAVAGKDPRQAASTDLGFVVGPRLNAAGRLEDMRLGVACLLADDPAEARHRAIELDRINQERRAVEQEMLASLGPDARSDALSLADLPRPVNPADWVRYDVGFHQGVIGIVAGRLKERWQRPVFVFAPEDPEAGDAPDALIKGSGRSMPGVHLRDVLVAMATAEPELMRAFGGHAMAAGVSIERRQLDRFRGLFAGEMAKFADRLPERLVIPSDGGLGPGELTVDFAETLRDCTPWGTDCPEPVFDNRFEVLDRVPMSGGKHWRLTLRLRDPDRPEPSAGASYTAVWFGIGDRLPANRYLHLAYRLNINHFRGRQSLQLMVVGGLVA</sequence>
<dbReference type="Gene3D" id="3.10.310.30">
    <property type="match status" value="1"/>
</dbReference>
<evidence type="ECO:0000313" key="9">
    <source>
        <dbReference type="EMBL" id="ANJ67913.1"/>
    </source>
</evidence>
<keyword evidence="10" id="KW-1185">Reference proteome</keyword>
<dbReference type="RefSeq" id="WP_066101731.1">
    <property type="nucleotide sequence ID" value="NZ_CP016027.1"/>
</dbReference>
<keyword evidence="4" id="KW-0378">Hydrolase</keyword>
<evidence type="ECO:0000259" key="7">
    <source>
        <dbReference type="Pfam" id="PF02272"/>
    </source>
</evidence>
<evidence type="ECO:0000259" key="8">
    <source>
        <dbReference type="Pfam" id="PF17768"/>
    </source>
</evidence>
<keyword evidence="3" id="KW-0540">Nuclease</keyword>
<gene>
    <name evidence="9" type="ORF">A9404_11460</name>
</gene>
<proteinExistence type="inferred from homology"/>
<dbReference type="PANTHER" id="PTHR30255:SF2">
    <property type="entry name" value="SINGLE-STRANDED-DNA-SPECIFIC EXONUCLEASE RECJ"/>
    <property type="match status" value="1"/>
</dbReference>
<evidence type="ECO:0000256" key="4">
    <source>
        <dbReference type="ARBA" id="ARBA00022801"/>
    </source>
</evidence>
<dbReference type="InterPro" id="IPR003156">
    <property type="entry name" value="DHHA1_dom"/>
</dbReference>
<feature type="domain" description="DDH" evidence="6">
    <location>
        <begin position="74"/>
        <end position="235"/>
    </location>
</feature>
<dbReference type="PANTHER" id="PTHR30255">
    <property type="entry name" value="SINGLE-STRANDED-DNA-SPECIFIC EXONUCLEASE RECJ"/>
    <property type="match status" value="1"/>
</dbReference>
<evidence type="ECO:0000256" key="1">
    <source>
        <dbReference type="ARBA" id="ARBA00005915"/>
    </source>
</evidence>
<dbReference type="GO" id="GO:0006310">
    <property type="term" value="P:DNA recombination"/>
    <property type="evidence" value="ECO:0007669"/>
    <property type="project" value="InterPro"/>
</dbReference>
<dbReference type="Pfam" id="PF17768">
    <property type="entry name" value="RecJ_OB"/>
    <property type="match status" value="1"/>
</dbReference>
<dbReference type="AlphaFoldDB" id="A0A191ZJ94"/>
<dbReference type="OrthoDB" id="9809852at2"/>
<comment type="similarity">
    <text evidence="1">Belongs to the RecJ family.</text>
</comment>
<dbReference type="STRING" id="1860122.A9404_11460"/>
<dbReference type="InterPro" id="IPR051673">
    <property type="entry name" value="SSDNA_exonuclease_RecJ"/>
</dbReference>
<dbReference type="Pfam" id="PF01368">
    <property type="entry name" value="DHH"/>
    <property type="match status" value="1"/>
</dbReference>
<dbReference type="GO" id="GO:0003676">
    <property type="term" value="F:nucleic acid binding"/>
    <property type="evidence" value="ECO:0007669"/>
    <property type="project" value="InterPro"/>
</dbReference>
<evidence type="ECO:0000313" key="10">
    <source>
        <dbReference type="Proteomes" id="UP000078596"/>
    </source>
</evidence>
<evidence type="ECO:0000259" key="6">
    <source>
        <dbReference type="Pfam" id="PF01368"/>
    </source>
</evidence>
<dbReference type="Pfam" id="PF02272">
    <property type="entry name" value="DHHA1"/>
    <property type="match status" value="1"/>
</dbReference>
<reference evidence="9 10" key="1">
    <citation type="submission" date="2016-06" db="EMBL/GenBank/DDBJ databases">
        <title>Insight into the functional genes involving in sulfur oxidation in Pearl River water.</title>
        <authorList>
            <person name="Luo J."/>
            <person name="Tan X."/>
            <person name="Lin W."/>
        </authorList>
    </citation>
    <scope>NUCLEOTIDE SEQUENCE [LARGE SCALE GENOMIC DNA]</scope>
    <source>
        <strain evidence="9 10">LS2</strain>
    </source>
</reference>
<dbReference type="InterPro" id="IPR038763">
    <property type="entry name" value="DHH_sf"/>
</dbReference>
<dbReference type="InterPro" id="IPR001667">
    <property type="entry name" value="DDH_dom"/>
</dbReference>
<name>A0A191ZJ94_9GAMM</name>
<dbReference type="SUPFAM" id="SSF64182">
    <property type="entry name" value="DHH phosphoesterases"/>
    <property type="match status" value="1"/>
</dbReference>
<evidence type="ECO:0000256" key="3">
    <source>
        <dbReference type="ARBA" id="ARBA00022722"/>
    </source>
</evidence>